<comment type="caution">
    <text evidence="3">The sequence shown here is derived from an EMBL/GenBank/DDBJ whole genome shotgun (WGS) entry which is preliminary data.</text>
</comment>
<feature type="region of interest" description="Disordered" evidence="1">
    <location>
        <begin position="282"/>
        <end position="337"/>
    </location>
</feature>
<accession>A0AAD7CE02</accession>
<keyword evidence="2" id="KW-1133">Transmembrane helix</keyword>
<keyword evidence="2" id="KW-0472">Membrane</keyword>
<dbReference type="EMBL" id="JARKIF010000002">
    <property type="protein sequence ID" value="KAJ7646706.1"/>
    <property type="molecule type" value="Genomic_DNA"/>
</dbReference>
<evidence type="ECO:0000256" key="1">
    <source>
        <dbReference type="SAM" id="MobiDB-lite"/>
    </source>
</evidence>
<feature type="region of interest" description="Disordered" evidence="1">
    <location>
        <begin position="222"/>
        <end position="243"/>
    </location>
</feature>
<keyword evidence="2" id="KW-0812">Transmembrane</keyword>
<name>A0AAD7CE02_9AGAR</name>
<proteinExistence type="predicted"/>
<feature type="compositionally biased region" description="Basic and acidic residues" evidence="1">
    <location>
        <begin position="322"/>
        <end position="337"/>
    </location>
</feature>
<feature type="transmembrane region" description="Helical" evidence="2">
    <location>
        <begin position="80"/>
        <end position="100"/>
    </location>
</feature>
<evidence type="ECO:0000313" key="3">
    <source>
        <dbReference type="EMBL" id="KAJ7646706.1"/>
    </source>
</evidence>
<dbReference type="Proteomes" id="UP001221142">
    <property type="component" value="Unassembled WGS sequence"/>
</dbReference>
<reference evidence="3" key="1">
    <citation type="submission" date="2023-03" db="EMBL/GenBank/DDBJ databases">
        <title>Massive genome expansion in bonnet fungi (Mycena s.s.) driven by repeated elements and novel gene families across ecological guilds.</title>
        <authorList>
            <consortium name="Lawrence Berkeley National Laboratory"/>
            <person name="Harder C.B."/>
            <person name="Miyauchi S."/>
            <person name="Viragh M."/>
            <person name="Kuo A."/>
            <person name="Thoen E."/>
            <person name="Andreopoulos B."/>
            <person name="Lu D."/>
            <person name="Skrede I."/>
            <person name="Drula E."/>
            <person name="Henrissat B."/>
            <person name="Morin E."/>
            <person name="Kohler A."/>
            <person name="Barry K."/>
            <person name="LaButti K."/>
            <person name="Morin E."/>
            <person name="Salamov A."/>
            <person name="Lipzen A."/>
            <person name="Mereny Z."/>
            <person name="Hegedus B."/>
            <person name="Baldrian P."/>
            <person name="Stursova M."/>
            <person name="Weitz H."/>
            <person name="Taylor A."/>
            <person name="Grigoriev I.V."/>
            <person name="Nagy L.G."/>
            <person name="Martin F."/>
            <person name="Kauserud H."/>
        </authorList>
    </citation>
    <scope>NUCLEOTIDE SEQUENCE</scope>
    <source>
        <strain evidence="3">9284</strain>
    </source>
</reference>
<feature type="transmembrane region" description="Helical" evidence="2">
    <location>
        <begin position="194"/>
        <end position="218"/>
    </location>
</feature>
<dbReference type="AlphaFoldDB" id="A0AAD7CE02"/>
<gene>
    <name evidence="3" type="ORF">FB45DRAFT_179689</name>
</gene>
<evidence type="ECO:0000256" key="2">
    <source>
        <dbReference type="SAM" id="Phobius"/>
    </source>
</evidence>
<evidence type="ECO:0000313" key="4">
    <source>
        <dbReference type="Proteomes" id="UP001221142"/>
    </source>
</evidence>
<feature type="transmembrane region" description="Helical" evidence="2">
    <location>
        <begin position="112"/>
        <end position="132"/>
    </location>
</feature>
<keyword evidence="4" id="KW-1185">Reference proteome</keyword>
<feature type="compositionally biased region" description="Basic and acidic residues" evidence="1">
    <location>
        <begin position="222"/>
        <end position="233"/>
    </location>
</feature>
<protein>
    <submittedName>
        <fullName evidence="3">Uncharacterized protein</fullName>
    </submittedName>
</protein>
<sequence length="337" mass="35768">MPSSILNIFSTLLVELADTQRSLHTVIDSALAVVLCGIVKSNSVSTQPPPPPPPPTRTIPWDVPGTKTIPGGGDYQGNSALPVIAFCMTLATCAVVLSLLSRFGVMRHLVKTVDACIYAVLIVLLAPIAILVRATSGFIQIVLVSQHAVAIQLRHIHTQIKKCIVHSKRLISGVVHSIKLGVRKSTSLVNIGSIYALALLVLPIALLLHLADVAFAIFEQHKEQGPDPPDPRADPPPLVETPDLQAHSTCSITHPVLDPPVLDPPSPLADVLPAPRLASLVEAQDVDPHSIRPTASYATAPGADSVRPSDKPAKSSMPPTGHHQDRSNVREPETTAS</sequence>
<organism evidence="3 4">
    <name type="scientific">Roridomyces roridus</name>
    <dbReference type="NCBI Taxonomy" id="1738132"/>
    <lineage>
        <taxon>Eukaryota</taxon>
        <taxon>Fungi</taxon>
        <taxon>Dikarya</taxon>
        <taxon>Basidiomycota</taxon>
        <taxon>Agaricomycotina</taxon>
        <taxon>Agaricomycetes</taxon>
        <taxon>Agaricomycetidae</taxon>
        <taxon>Agaricales</taxon>
        <taxon>Marasmiineae</taxon>
        <taxon>Mycenaceae</taxon>
        <taxon>Roridomyces</taxon>
    </lineage>
</organism>